<reference evidence="5" key="2">
    <citation type="submission" date="2023-01" db="EMBL/GenBank/DDBJ databases">
        <title>Draft genome sequence of Pseudoalteromonas tetraodonis strain NBRC 103034.</title>
        <authorList>
            <person name="Sun Q."/>
            <person name="Mori K."/>
        </authorList>
    </citation>
    <scope>NUCLEOTIDE SEQUENCE</scope>
    <source>
        <strain evidence="5">NBRC 103034</strain>
    </source>
</reference>
<protein>
    <submittedName>
        <fullName evidence="5">Fucosyltransferase</fullName>
    </submittedName>
</protein>
<dbReference type="PANTHER" id="PTHR11929:SF194">
    <property type="entry name" value="ALPHA-(1,3)-FUCOSYLTRANSFERASE 10"/>
    <property type="match status" value="1"/>
</dbReference>
<keyword evidence="6" id="KW-1185">Reference proteome</keyword>
<dbReference type="Gene3D" id="3.40.50.11660">
    <property type="entry name" value="Glycosyl transferase family 10, C-terminal domain"/>
    <property type="match status" value="1"/>
</dbReference>
<proteinExistence type="inferred from homology"/>
<dbReference type="Proteomes" id="UP001161408">
    <property type="component" value="Unassembled WGS sequence"/>
</dbReference>
<evidence type="ECO:0000313" key="5">
    <source>
        <dbReference type="EMBL" id="GLQ01140.1"/>
    </source>
</evidence>
<dbReference type="SUPFAM" id="SSF53756">
    <property type="entry name" value="UDP-Glycosyltransferase/glycogen phosphorylase"/>
    <property type="match status" value="1"/>
</dbReference>
<comment type="similarity">
    <text evidence="1">Belongs to the glycosyltransferase 10 family.</text>
</comment>
<dbReference type="InterPro" id="IPR001503">
    <property type="entry name" value="Glyco_trans_10"/>
</dbReference>
<dbReference type="GO" id="GO:0016020">
    <property type="term" value="C:membrane"/>
    <property type="evidence" value="ECO:0007669"/>
    <property type="project" value="InterPro"/>
</dbReference>
<feature type="domain" description="Fucosyltransferase C-terminal" evidence="4">
    <location>
        <begin position="219"/>
        <end position="299"/>
    </location>
</feature>
<organism evidence="5 6">
    <name type="scientific">Pseudoalteromonas tetraodonis GFC</name>
    <dbReference type="NCBI Taxonomy" id="1315271"/>
    <lineage>
        <taxon>Bacteria</taxon>
        <taxon>Pseudomonadati</taxon>
        <taxon>Pseudomonadota</taxon>
        <taxon>Gammaproteobacteria</taxon>
        <taxon>Alteromonadales</taxon>
        <taxon>Pseudoalteromonadaceae</taxon>
        <taxon>Pseudoalteromonas</taxon>
    </lineage>
</organism>
<accession>A0AA37S095</accession>
<evidence type="ECO:0000259" key="4">
    <source>
        <dbReference type="Pfam" id="PF00852"/>
    </source>
</evidence>
<dbReference type="EMBL" id="BSNE01000001">
    <property type="protein sequence ID" value="GLQ01140.1"/>
    <property type="molecule type" value="Genomic_DNA"/>
</dbReference>
<gene>
    <name evidence="5" type="ORF">GCM10007914_00210</name>
</gene>
<dbReference type="Pfam" id="PF00852">
    <property type="entry name" value="Glyco_transf_10"/>
    <property type="match status" value="1"/>
</dbReference>
<reference evidence="5" key="1">
    <citation type="journal article" date="2014" name="Int. J. Syst. Evol. Microbiol.">
        <title>Complete genome sequence of Corynebacterium casei LMG S-19264T (=DSM 44701T), isolated from a smear-ripened cheese.</title>
        <authorList>
            <consortium name="US DOE Joint Genome Institute (JGI-PGF)"/>
            <person name="Walter F."/>
            <person name="Albersmeier A."/>
            <person name="Kalinowski J."/>
            <person name="Ruckert C."/>
        </authorList>
    </citation>
    <scope>NUCLEOTIDE SEQUENCE</scope>
    <source>
        <strain evidence="5">NBRC 103034</strain>
    </source>
</reference>
<evidence type="ECO:0000256" key="2">
    <source>
        <dbReference type="ARBA" id="ARBA00022676"/>
    </source>
</evidence>
<evidence type="ECO:0000256" key="3">
    <source>
        <dbReference type="ARBA" id="ARBA00022679"/>
    </source>
</evidence>
<dbReference type="AlphaFoldDB" id="A0AA37S095"/>
<evidence type="ECO:0000313" key="6">
    <source>
        <dbReference type="Proteomes" id="UP001161408"/>
    </source>
</evidence>
<dbReference type="InterPro" id="IPR038577">
    <property type="entry name" value="GT10-like_C_sf"/>
</dbReference>
<keyword evidence="2 5" id="KW-0328">Glycosyltransferase</keyword>
<comment type="caution">
    <text evidence="5">The sequence shown here is derived from an EMBL/GenBank/DDBJ whole genome shotgun (WGS) entry which is preliminary data.</text>
</comment>
<dbReference type="RefSeq" id="WP_096038141.1">
    <property type="nucleotide sequence ID" value="NZ_BJXY01000055.1"/>
</dbReference>
<keyword evidence="3" id="KW-0808">Transferase</keyword>
<dbReference type="InterPro" id="IPR055270">
    <property type="entry name" value="Glyco_tran_10_C"/>
</dbReference>
<dbReference type="PANTHER" id="PTHR11929">
    <property type="entry name" value="ALPHA- 1,3 -FUCOSYLTRANSFERASE"/>
    <property type="match status" value="1"/>
</dbReference>
<sequence length="339" mass="39943">MKASLVIDYHLNNKIFDVSDRSVNRDDYAYSIWLLKQKCKSVNIELSTCDINKLSDSDMAFYFDLPKHEEKVETEIAYLFLFESEVIKLNNWEKLNHNQYSKVFTWNDELVDNKKYFKINFTHKFPESREAHRSNQKKIASKKLCTLIAGNKKVNHPLELYSEREKTIRWFEQNTNNEFDFYGIGWQKHTSSNRLLRALLSKMSFLNTLFPPSYPSYKGPVDSKKATLNNYKFAICYENAQLIPGYITEKIFDCFFAGCIPIYWGAPNVTDHIPANCFIDRRKFNSHEELYHYISNMSEVEYSVILSNIEDYLFSEQSTPYRAETFAKTIVKHVLADLK</sequence>
<dbReference type="GO" id="GO:0046920">
    <property type="term" value="F:alpha-(1-&gt;3)-fucosyltransferase activity"/>
    <property type="evidence" value="ECO:0007669"/>
    <property type="project" value="TreeGrafter"/>
</dbReference>
<evidence type="ECO:0000256" key="1">
    <source>
        <dbReference type="ARBA" id="ARBA00008919"/>
    </source>
</evidence>
<name>A0AA37S095_9GAMM</name>